<feature type="domain" description="Mos1 transposase HTH" evidence="1">
    <location>
        <begin position="10"/>
        <end position="57"/>
    </location>
</feature>
<dbReference type="EMBL" id="HACA01002246">
    <property type="protein sequence ID" value="CDW19607.1"/>
    <property type="molecule type" value="Transcribed_RNA"/>
</dbReference>
<protein>
    <submittedName>
        <fullName evidence="2">Putative LOC100903547 [Metaseiulus occidentalis]</fullName>
    </submittedName>
</protein>
<dbReference type="AlphaFoldDB" id="A0A0K2T1Y3"/>
<evidence type="ECO:0000313" key="2">
    <source>
        <dbReference type="EMBL" id="CDW19607.1"/>
    </source>
</evidence>
<dbReference type="PANTHER" id="PTHR46060">
    <property type="entry name" value="MARINER MOS1 TRANSPOSASE-LIKE PROTEIN"/>
    <property type="match status" value="1"/>
</dbReference>
<dbReference type="Pfam" id="PF01359">
    <property type="entry name" value="Transposase_1"/>
    <property type="match status" value="1"/>
</dbReference>
<dbReference type="InterPro" id="IPR041426">
    <property type="entry name" value="Mos1_HTH"/>
</dbReference>
<dbReference type="GO" id="GO:0003676">
    <property type="term" value="F:nucleic acid binding"/>
    <property type="evidence" value="ECO:0007669"/>
    <property type="project" value="InterPro"/>
</dbReference>
<name>A0A0K2T1Y3_LEPSM</name>
<proteinExistence type="predicted"/>
<organism evidence="2">
    <name type="scientific">Lepeophtheirus salmonis</name>
    <name type="common">Salmon louse</name>
    <name type="synonym">Caligus salmonis</name>
    <dbReference type="NCBI Taxonomy" id="72036"/>
    <lineage>
        <taxon>Eukaryota</taxon>
        <taxon>Metazoa</taxon>
        <taxon>Ecdysozoa</taxon>
        <taxon>Arthropoda</taxon>
        <taxon>Crustacea</taxon>
        <taxon>Multicrustacea</taxon>
        <taxon>Hexanauplia</taxon>
        <taxon>Copepoda</taxon>
        <taxon>Siphonostomatoida</taxon>
        <taxon>Caligidae</taxon>
        <taxon>Lepeophtheirus</taxon>
    </lineage>
</organism>
<dbReference type="InterPro" id="IPR052709">
    <property type="entry name" value="Transposase-MT_Hybrid"/>
</dbReference>
<dbReference type="InterPro" id="IPR001888">
    <property type="entry name" value="Transposase_1"/>
</dbReference>
<evidence type="ECO:0000259" key="1">
    <source>
        <dbReference type="Pfam" id="PF17906"/>
    </source>
</evidence>
<dbReference type="PANTHER" id="PTHR46060:SF1">
    <property type="entry name" value="MARINER MOS1 TRANSPOSASE-LIKE PROTEIN"/>
    <property type="match status" value="1"/>
</dbReference>
<reference evidence="2" key="1">
    <citation type="submission" date="2014-05" db="EMBL/GenBank/DDBJ databases">
        <authorList>
            <person name="Chronopoulou M."/>
        </authorList>
    </citation>
    <scope>NUCLEOTIDE SEQUENCE</scope>
    <source>
        <tissue evidence="2">Whole organism</tissue>
    </source>
</reference>
<sequence length="134" mass="15670">MSNFVPTNYDVRTSLIFCYRSKEKASQSHQILVEAFSGHALSRAHCFRCTQKFQSGDLDVRNDLIGKKARLRVFWDQCSVIWYDLLQSDQTVNGDRYQQQLANLNHAIRQKHPKYEARQHKVIFLDDNAPRIAL</sequence>
<dbReference type="Gene3D" id="3.30.420.10">
    <property type="entry name" value="Ribonuclease H-like superfamily/Ribonuclease H"/>
    <property type="match status" value="1"/>
</dbReference>
<accession>A0A0K2T1Y3</accession>
<dbReference type="Pfam" id="PF17906">
    <property type="entry name" value="HTH_48"/>
    <property type="match status" value="1"/>
</dbReference>
<dbReference type="InterPro" id="IPR036397">
    <property type="entry name" value="RNaseH_sf"/>
</dbReference>